<feature type="compositionally biased region" description="Low complexity" evidence="1">
    <location>
        <begin position="404"/>
        <end position="423"/>
    </location>
</feature>
<feature type="compositionally biased region" description="Pro residues" evidence="1">
    <location>
        <begin position="382"/>
        <end position="403"/>
    </location>
</feature>
<organism evidence="4 5">
    <name type="scientific">Streptomyces lividans TK24</name>
    <dbReference type="NCBI Taxonomy" id="457428"/>
    <lineage>
        <taxon>Bacteria</taxon>
        <taxon>Bacillati</taxon>
        <taxon>Actinomycetota</taxon>
        <taxon>Actinomycetes</taxon>
        <taxon>Kitasatosporales</taxon>
        <taxon>Streptomycetaceae</taxon>
        <taxon>Streptomyces</taxon>
    </lineage>
</organism>
<feature type="transmembrane region" description="Helical" evidence="2">
    <location>
        <begin position="269"/>
        <end position="290"/>
    </location>
</feature>
<dbReference type="EMBL" id="CP009124">
    <property type="protein sequence ID" value="AIJ15192.1"/>
    <property type="molecule type" value="Genomic_DNA"/>
</dbReference>
<feature type="transmembrane region" description="Helical" evidence="2">
    <location>
        <begin position="71"/>
        <end position="90"/>
    </location>
</feature>
<accession>A0ABM5R4R7</accession>
<dbReference type="Proteomes" id="UP000028682">
    <property type="component" value="Chromosome"/>
</dbReference>
<feature type="region of interest" description="Disordered" evidence="1">
    <location>
        <begin position="374"/>
        <end position="441"/>
    </location>
</feature>
<feature type="transmembrane region" description="Helical" evidence="2">
    <location>
        <begin position="235"/>
        <end position="257"/>
    </location>
</feature>
<keyword evidence="2" id="KW-0812">Transmembrane</keyword>
<feature type="transmembrane region" description="Helical" evidence="2">
    <location>
        <begin position="111"/>
        <end position="136"/>
    </location>
</feature>
<protein>
    <recommendedName>
        <fullName evidence="3">Acyltransferase 3 domain-containing protein</fullName>
    </recommendedName>
</protein>
<dbReference type="PANTHER" id="PTHR23028:SF53">
    <property type="entry name" value="ACYL_TRANSF_3 DOMAIN-CONTAINING PROTEIN"/>
    <property type="match status" value="1"/>
</dbReference>
<evidence type="ECO:0000256" key="1">
    <source>
        <dbReference type="SAM" id="MobiDB-lite"/>
    </source>
</evidence>
<name>A0ABM5R4R7_STRLI</name>
<proteinExistence type="predicted"/>
<gene>
    <name evidence="4" type="ORF">SLIV_21265</name>
</gene>
<sequence>MRIGKASAGSKPADAPRGSVGRQAPRGRIGTLDGLRLCAALMVVLYHYVAFGGGWEGSQAQLFPVLFRPSAYGWLGVELFFMISGFVICMSSWGRSVSHFFTSRVIRLFPAYWLAIAVTTAVVFFMPGGITPLPWRDLLVNLTMLQRPMGVDEVEGVYWTLWAEMRFYLLFALVVWRGVTYRRVVVFCCVWATAAVVAKRGEANPISDLVMAQDCWFFIAGLAFYLMYRFGQNLLLWGMIAFCFAMGNYTAMATWRATLDNVGHNVPGWGVAVVLTVFFVTMAGVALGWFRRVDWRWLPTAGALTYPLYLLHESIGWEVFHRYQYTVNQWVLVGGTLTGVLVLSYLVHRLVEKPMSKRLKTGLTKAFDQIRAEGATHHERPPTPVGPVRPEPGPPGSGPPGSAPLPQGSGPDLDSPTRTLRLPAAPPPASAAPPRSRPVSG</sequence>
<dbReference type="InterPro" id="IPR002656">
    <property type="entry name" value="Acyl_transf_3_dom"/>
</dbReference>
<keyword evidence="2" id="KW-0472">Membrane</keyword>
<keyword evidence="5" id="KW-1185">Reference proteome</keyword>
<feature type="transmembrane region" description="Helical" evidence="2">
    <location>
        <begin position="329"/>
        <end position="348"/>
    </location>
</feature>
<evidence type="ECO:0000313" key="5">
    <source>
        <dbReference type="Proteomes" id="UP000028682"/>
    </source>
</evidence>
<feature type="region of interest" description="Disordered" evidence="1">
    <location>
        <begin position="1"/>
        <end position="25"/>
    </location>
</feature>
<feature type="domain" description="Acyltransferase 3" evidence="3">
    <location>
        <begin position="31"/>
        <end position="348"/>
    </location>
</feature>
<feature type="transmembrane region" description="Helical" evidence="2">
    <location>
        <begin position="156"/>
        <end position="176"/>
    </location>
</feature>
<keyword evidence="2" id="KW-1133">Transmembrane helix</keyword>
<evidence type="ECO:0000256" key="2">
    <source>
        <dbReference type="SAM" id="Phobius"/>
    </source>
</evidence>
<reference evidence="5" key="1">
    <citation type="submission" date="2014-08" db="EMBL/GenBank/DDBJ databases">
        <title>Complete genome sequence of Streptomyces lividans TK24.</title>
        <authorList>
            <consortium name="StrepSynth"/>
            <person name="Ruckert C."/>
            <person name="Fridjonson O.H."/>
            <person name="Lambert C."/>
            <person name="van Wezel G.P."/>
            <person name="Bernaerts K."/>
            <person name="Anne J."/>
            <person name="Economou A."/>
            <person name="Kalinowski J."/>
        </authorList>
    </citation>
    <scope>NUCLEOTIDE SEQUENCE [LARGE SCALE GENOMIC DNA]</scope>
    <source>
        <strain evidence="5">TK24</strain>
    </source>
</reference>
<feature type="transmembrane region" description="Helical" evidence="2">
    <location>
        <begin position="34"/>
        <end position="51"/>
    </location>
</feature>
<evidence type="ECO:0000259" key="3">
    <source>
        <dbReference type="Pfam" id="PF01757"/>
    </source>
</evidence>
<evidence type="ECO:0000313" key="4">
    <source>
        <dbReference type="EMBL" id="AIJ15192.1"/>
    </source>
</evidence>
<dbReference type="Pfam" id="PF01757">
    <property type="entry name" value="Acyl_transf_3"/>
    <property type="match status" value="1"/>
</dbReference>
<feature type="compositionally biased region" description="Low complexity" evidence="1">
    <location>
        <begin position="432"/>
        <end position="441"/>
    </location>
</feature>
<feature type="transmembrane region" description="Helical" evidence="2">
    <location>
        <begin position="297"/>
        <end position="317"/>
    </location>
</feature>
<dbReference type="InterPro" id="IPR050879">
    <property type="entry name" value="Acyltransferase_3"/>
</dbReference>
<dbReference type="RefSeq" id="WP_030871339.1">
    <property type="nucleotide sequence ID" value="NZ_CP009124.1"/>
</dbReference>
<dbReference type="PANTHER" id="PTHR23028">
    <property type="entry name" value="ACETYLTRANSFERASE"/>
    <property type="match status" value="1"/>
</dbReference>